<proteinExistence type="predicted"/>
<evidence type="ECO:0000313" key="2">
    <source>
        <dbReference type="Proteomes" id="UP000294848"/>
    </source>
</evidence>
<dbReference type="EMBL" id="SNWI01000003">
    <property type="protein sequence ID" value="TDO03129.1"/>
    <property type="molecule type" value="Genomic_DNA"/>
</dbReference>
<accession>A0A4V6PRV0</accession>
<protein>
    <submittedName>
        <fullName evidence="1">Uncharacterized protein</fullName>
    </submittedName>
</protein>
<sequence length="80" mass="9100">MEELRWLNPLKRFGVVTIVTLPIRMAIIGRLAGRHFGNSTNKETSFGNSLSTAIDIILKNISVFTQRFFTFNHLPVSCDF</sequence>
<dbReference type="AlphaFoldDB" id="A0A4V6PRV0"/>
<gene>
    <name evidence="1" type="ORF">DET52_10368</name>
</gene>
<reference evidence="1 2" key="1">
    <citation type="submission" date="2019-03" db="EMBL/GenBank/DDBJ databases">
        <title>Freshwater and sediment microbial communities from various areas in North America, analyzing microbe dynamics in response to fracking.</title>
        <authorList>
            <person name="Lamendella R."/>
        </authorList>
    </citation>
    <scope>NUCLEOTIDE SEQUENCE [LARGE SCALE GENOMIC DNA]</scope>
    <source>
        <strain evidence="1 2">114D</strain>
    </source>
</reference>
<dbReference type="Proteomes" id="UP000294848">
    <property type="component" value="Unassembled WGS sequence"/>
</dbReference>
<name>A0A4V6PRV0_9BACT</name>
<organism evidence="1 2">
    <name type="scientific">Sunxiuqinia elliptica</name>
    <dbReference type="NCBI Taxonomy" id="655355"/>
    <lineage>
        <taxon>Bacteria</taxon>
        <taxon>Pseudomonadati</taxon>
        <taxon>Bacteroidota</taxon>
        <taxon>Bacteroidia</taxon>
        <taxon>Marinilabiliales</taxon>
        <taxon>Prolixibacteraceae</taxon>
        <taxon>Sunxiuqinia</taxon>
    </lineage>
</organism>
<evidence type="ECO:0000313" key="1">
    <source>
        <dbReference type="EMBL" id="TDO03129.1"/>
    </source>
</evidence>
<comment type="caution">
    <text evidence="1">The sequence shown here is derived from an EMBL/GenBank/DDBJ whole genome shotgun (WGS) entry which is preliminary data.</text>
</comment>